<dbReference type="Pfam" id="PF00534">
    <property type="entry name" value="Glycos_transf_1"/>
    <property type="match status" value="1"/>
</dbReference>
<evidence type="ECO:0000313" key="4">
    <source>
        <dbReference type="EMBL" id="OGM69925.1"/>
    </source>
</evidence>
<protein>
    <recommendedName>
        <fullName evidence="6">Glycosyl transferase family 1 domain-containing protein</fullName>
    </recommendedName>
</protein>
<evidence type="ECO:0000313" key="5">
    <source>
        <dbReference type="Proteomes" id="UP000178429"/>
    </source>
</evidence>
<dbReference type="AlphaFoldDB" id="A0A1F8C2S8"/>
<dbReference type="GO" id="GO:0016757">
    <property type="term" value="F:glycosyltransferase activity"/>
    <property type="evidence" value="ECO:0007669"/>
    <property type="project" value="InterPro"/>
</dbReference>
<dbReference type="Pfam" id="PF13439">
    <property type="entry name" value="Glyco_transf_4"/>
    <property type="match status" value="1"/>
</dbReference>
<name>A0A1F8C2S8_9BACT</name>
<evidence type="ECO:0000256" key="1">
    <source>
        <dbReference type="SAM" id="Phobius"/>
    </source>
</evidence>
<dbReference type="InterPro" id="IPR028098">
    <property type="entry name" value="Glyco_trans_4-like_N"/>
</dbReference>
<dbReference type="CDD" id="cd03801">
    <property type="entry name" value="GT4_PimA-like"/>
    <property type="match status" value="1"/>
</dbReference>
<evidence type="ECO:0000259" key="3">
    <source>
        <dbReference type="Pfam" id="PF13439"/>
    </source>
</evidence>
<evidence type="ECO:0008006" key="6">
    <source>
        <dbReference type="Google" id="ProtNLM"/>
    </source>
</evidence>
<organism evidence="4 5">
    <name type="scientific">Candidatus Woesebacteria bacterium RIFCSPLOWO2_01_FULL_44_14</name>
    <dbReference type="NCBI Taxonomy" id="1802525"/>
    <lineage>
        <taxon>Bacteria</taxon>
        <taxon>Candidatus Woeseibacteriota</taxon>
    </lineage>
</organism>
<feature type="domain" description="Glycosyltransferase subfamily 4-like N-terminal" evidence="3">
    <location>
        <begin position="17"/>
        <end position="178"/>
    </location>
</feature>
<gene>
    <name evidence="4" type="ORF">A2975_04935</name>
</gene>
<reference evidence="4 5" key="1">
    <citation type="journal article" date="2016" name="Nat. Commun.">
        <title>Thousands of microbial genomes shed light on interconnected biogeochemical processes in an aquifer system.</title>
        <authorList>
            <person name="Anantharaman K."/>
            <person name="Brown C.T."/>
            <person name="Hug L.A."/>
            <person name="Sharon I."/>
            <person name="Castelle C.J."/>
            <person name="Probst A.J."/>
            <person name="Thomas B.C."/>
            <person name="Singh A."/>
            <person name="Wilkins M.J."/>
            <person name="Karaoz U."/>
            <person name="Brodie E.L."/>
            <person name="Williams K.H."/>
            <person name="Hubbard S.S."/>
            <person name="Banfield J.F."/>
        </authorList>
    </citation>
    <scope>NUCLEOTIDE SEQUENCE [LARGE SCALE GENOMIC DNA]</scope>
</reference>
<sequence>MKIIVFSWRDPKHSLAGGAEQVMHEHMKGWVAAGHEVTFFSSKVKDLPQRETLNGIEIIRGGYQYLGVQIAGFFYWLQNRQNFDLIVDQFHGIPFFTPLYIRKPKLAVLQEVAREVWLKNPLPWPLNWVIGLIGYFGEIIVFQLYRKTPFMVGSDSAKEDLIKMGIVGGNITIISHGVIITKPRKIPQKEKKSTIVFLGALTKDKGIEDALRAFALLAKKGDYQFWVVGVAEDINYESRIMNYAKRLGIKDKTVFWGGRDKVSDKKKFELLARAHVMVNPSIREGWGLVNIEANAVGTPVVAYKSPGLVDSVQDGKTGIICKENSPESLAKEISDLLSDKTKLERMKAGARKWAESFSWNKSKKLSLDLINSVVK</sequence>
<keyword evidence="1" id="KW-0472">Membrane</keyword>
<keyword evidence="1" id="KW-1133">Transmembrane helix</keyword>
<evidence type="ECO:0000259" key="2">
    <source>
        <dbReference type="Pfam" id="PF00534"/>
    </source>
</evidence>
<dbReference type="Proteomes" id="UP000178429">
    <property type="component" value="Unassembled WGS sequence"/>
</dbReference>
<dbReference type="EMBL" id="MGHL01000007">
    <property type="protein sequence ID" value="OGM69925.1"/>
    <property type="molecule type" value="Genomic_DNA"/>
</dbReference>
<comment type="caution">
    <text evidence="4">The sequence shown here is derived from an EMBL/GenBank/DDBJ whole genome shotgun (WGS) entry which is preliminary data.</text>
</comment>
<feature type="transmembrane region" description="Helical" evidence="1">
    <location>
        <begin position="124"/>
        <end position="145"/>
    </location>
</feature>
<feature type="transmembrane region" description="Helical" evidence="1">
    <location>
        <begin position="161"/>
        <end position="181"/>
    </location>
</feature>
<dbReference type="PANTHER" id="PTHR12526:SF618">
    <property type="entry name" value="GLYCOSYLTRANSFERASE, FAMILY 4"/>
    <property type="match status" value="1"/>
</dbReference>
<dbReference type="STRING" id="1802525.A2975_04935"/>
<dbReference type="InterPro" id="IPR001296">
    <property type="entry name" value="Glyco_trans_1"/>
</dbReference>
<keyword evidence="1" id="KW-0812">Transmembrane</keyword>
<dbReference type="SUPFAM" id="SSF53756">
    <property type="entry name" value="UDP-Glycosyltransferase/glycogen phosphorylase"/>
    <property type="match status" value="1"/>
</dbReference>
<dbReference type="PANTHER" id="PTHR12526">
    <property type="entry name" value="GLYCOSYLTRANSFERASE"/>
    <property type="match status" value="1"/>
</dbReference>
<feature type="domain" description="Glycosyl transferase family 1" evidence="2">
    <location>
        <begin position="182"/>
        <end position="353"/>
    </location>
</feature>
<dbReference type="Gene3D" id="3.40.50.2000">
    <property type="entry name" value="Glycogen Phosphorylase B"/>
    <property type="match status" value="2"/>
</dbReference>
<accession>A0A1F8C2S8</accession>
<proteinExistence type="predicted"/>